<dbReference type="OrthoDB" id="3538597at2759"/>
<gene>
    <name evidence="1" type="ORF">Z518_07245</name>
</gene>
<name>A0A0D2FNN9_9EURO</name>
<evidence type="ECO:0000313" key="2">
    <source>
        <dbReference type="Proteomes" id="UP000053617"/>
    </source>
</evidence>
<dbReference type="GeneID" id="25295316"/>
<dbReference type="VEuPathDB" id="FungiDB:Z518_07245"/>
<organism evidence="1 2">
    <name type="scientific">Rhinocladiella mackenziei CBS 650.93</name>
    <dbReference type="NCBI Taxonomy" id="1442369"/>
    <lineage>
        <taxon>Eukaryota</taxon>
        <taxon>Fungi</taxon>
        <taxon>Dikarya</taxon>
        <taxon>Ascomycota</taxon>
        <taxon>Pezizomycotina</taxon>
        <taxon>Eurotiomycetes</taxon>
        <taxon>Chaetothyriomycetidae</taxon>
        <taxon>Chaetothyriales</taxon>
        <taxon>Herpotrichiellaceae</taxon>
        <taxon>Rhinocladiella</taxon>
    </lineage>
</organism>
<evidence type="ECO:0000313" key="1">
    <source>
        <dbReference type="EMBL" id="KIX03692.1"/>
    </source>
</evidence>
<accession>A0A0D2FNN9</accession>
<dbReference type="RefSeq" id="XP_013270828.1">
    <property type="nucleotide sequence ID" value="XM_013415374.1"/>
</dbReference>
<dbReference type="STRING" id="1442369.A0A0D2FNN9"/>
<dbReference type="AlphaFoldDB" id="A0A0D2FNN9"/>
<protein>
    <submittedName>
        <fullName evidence="1">Rhinocladiella mackenziei CBS 650.93 unplaced genomic scaffold supercont1.5, whole genome shotgun sequence</fullName>
    </submittedName>
</protein>
<dbReference type="EMBL" id="KN847479">
    <property type="protein sequence ID" value="KIX03692.1"/>
    <property type="molecule type" value="Genomic_DNA"/>
</dbReference>
<sequence length="776" mass="90427">MKRKQKASSYNEMCRLAKRHRISFKSPDSELWPALHRNTFAQICSIRDQKFDDYCADNYYGHPWRAFTKIRAKFLTRLAATLLERTANETEWRNALEGEFLLRFRAEVACPACRGRIWKSDFEAYIEPSADINDLRKRRKQRVFCHCPSYRVEATLYEIGGRRLFDSRLEHVIIHDADVQEKLQLPDKKPDQVIGLRETTAFEKLFEEFSKKFGNDDIVDRLTPFDESEQPLLLPFLILEAKSEDSADGFNKARVQTAFPIWALLKLQEGVRVQTSGDPPNISPLVWYFANRGEYWRVYGCYISNGTPEKYEIVQLWDGCVTEKDASLQLLLIVDYIFDWARDIYRPSILRMLKSAASGVAYDQVTLANDSDIFSDGQRIANWIPAPPTSPNALVIRSDVSSGSNAADHESAIPVSKRNARLKTIREAMIFHATINFEGLGAPKDLPQQHRHHFSIIRRIWATRYSEYMQRKDIDPHMINQQKQRVKELRNRACAMLKSIGTNEGTWRDVEILVFKRFDEEIVCQRCKNEKWKSDYEADPFDEEDEARLENERKDRNACRCYQNIETIRFAYDDSDDECESAIFDKAVSARLIRDPDEHFRRRYISTHPDRVLGLKMTDRYRRLIASCPPELTHCPVQGMNLLYPFIILEAKGPHAFGSFEEMKDQAAFPLRLFLELQDALRKASRKSLDPLVWFFAYRGEDWRLYAGTVVKSNLRLFDLWHGCIAFHDGALQLFQIVDFIWTWARDVYGPQLQNCLRELAWLGIHTGEGGLRETN</sequence>
<keyword evidence="2" id="KW-1185">Reference proteome</keyword>
<proteinExistence type="predicted"/>
<reference evidence="1 2" key="1">
    <citation type="submission" date="2015-01" db="EMBL/GenBank/DDBJ databases">
        <title>The Genome Sequence of Rhinocladiella mackenzie CBS 650.93.</title>
        <authorList>
            <consortium name="The Broad Institute Genomics Platform"/>
            <person name="Cuomo C."/>
            <person name="de Hoog S."/>
            <person name="Gorbushina A."/>
            <person name="Stielow B."/>
            <person name="Teixiera M."/>
            <person name="Abouelleil A."/>
            <person name="Chapman S.B."/>
            <person name="Priest M."/>
            <person name="Young S.K."/>
            <person name="Wortman J."/>
            <person name="Nusbaum C."/>
            <person name="Birren B."/>
        </authorList>
    </citation>
    <scope>NUCLEOTIDE SEQUENCE [LARGE SCALE GENOMIC DNA]</scope>
    <source>
        <strain evidence="1 2">CBS 650.93</strain>
    </source>
</reference>
<dbReference type="HOGENOM" id="CLU_360616_0_0_1"/>
<dbReference type="Proteomes" id="UP000053617">
    <property type="component" value="Unassembled WGS sequence"/>
</dbReference>